<proteinExistence type="predicted"/>
<evidence type="ECO:0000256" key="3">
    <source>
        <dbReference type="ARBA" id="ARBA00022679"/>
    </source>
</evidence>
<accession>A0AAP0PSV1</accession>
<dbReference type="GO" id="GO:0008453">
    <property type="term" value="F:alanine-glyoxylate transaminase activity"/>
    <property type="evidence" value="ECO:0007669"/>
    <property type="project" value="TreeGrafter"/>
</dbReference>
<evidence type="ECO:0000313" key="5">
    <source>
        <dbReference type="EMBL" id="KAK9151706.1"/>
    </source>
</evidence>
<comment type="cofactor">
    <cofactor evidence="1">
        <name>pyridoxal 5'-phosphate</name>
        <dbReference type="ChEBI" id="CHEBI:597326"/>
    </cofactor>
</comment>
<organism evidence="5 6">
    <name type="scientific">Stephania yunnanensis</name>
    <dbReference type="NCBI Taxonomy" id="152371"/>
    <lineage>
        <taxon>Eukaryota</taxon>
        <taxon>Viridiplantae</taxon>
        <taxon>Streptophyta</taxon>
        <taxon>Embryophyta</taxon>
        <taxon>Tracheophyta</taxon>
        <taxon>Spermatophyta</taxon>
        <taxon>Magnoliopsida</taxon>
        <taxon>Ranunculales</taxon>
        <taxon>Menispermaceae</taxon>
        <taxon>Menispermoideae</taxon>
        <taxon>Cissampelideae</taxon>
        <taxon>Stephania</taxon>
    </lineage>
</organism>
<dbReference type="GO" id="GO:0005777">
    <property type="term" value="C:peroxisome"/>
    <property type="evidence" value="ECO:0007669"/>
    <property type="project" value="TreeGrafter"/>
</dbReference>
<dbReference type="InterPro" id="IPR045864">
    <property type="entry name" value="aa-tRNA-synth_II/BPL/LPL"/>
</dbReference>
<gene>
    <name evidence="5" type="ORF">Syun_010015</name>
</gene>
<dbReference type="PANTHER" id="PTHR21152:SF24">
    <property type="entry name" value="ALANINE--GLYOXYLATE AMINOTRANSFERASE 1"/>
    <property type="match status" value="1"/>
</dbReference>
<reference evidence="5 6" key="1">
    <citation type="submission" date="2024-01" db="EMBL/GenBank/DDBJ databases">
        <title>Genome assemblies of Stephania.</title>
        <authorList>
            <person name="Yang L."/>
        </authorList>
    </citation>
    <scope>NUCLEOTIDE SEQUENCE [LARGE SCALE GENOMIC DNA]</scope>
    <source>
        <strain evidence="5">YNDBR</strain>
        <tissue evidence="5">Leaf</tissue>
    </source>
</reference>
<keyword evidence="4" id="KW-0663">Pyridoxal phosphate</keyword>
<name>A0AAP0PSV1_9MAGN</name>
<evidence type="ECO:0000313" key="6">
    <source>
        <dbReference type="Proteomes" id="UP001420932"/>
    </source>
</evidence>
<sequence>MEAAVAAGSSRYDFDKAASFLAKLGGLGAVGERGGWGGGGCVKCERCGEDSGFPESGPPSLGPMGISWWARRWGRGSSWPSESELDEIMNKVAEMSGKCAKEVKVVISPYGICPLGAHIDHQITDFGISAGLENSVAMLAVEAWGLKNCTQKEEWVNDTVTAVVVPSYIDSSEIVRRAWKRYNLSLGLGLNKVAGKVFIIGHLGNLNEDVSNCAEDYIKFLCQSVLENFPEVITFMAKRVDNTLWDCLKSVATSSFERITYTEALKHLEKVKGDTCGMCNIRRGWSLAFMMEKSKISGHNVARLGDVGCDVGGSQGATKLGSIRWVGPVPCSLTCIHDLVDSYATPRYTTEITRRATCEFRWVIIQGTRRTFVSGSVLKESINTKQGRHGVVLVKVIFNIIDAFGARQWRTFVTSSVLKKLINTKQGRHGVVLVKHKLQTITEKSALIRRDFGLRSQILDAIDQSISRSIR</sequence>
<dbReference type="EMBL" id="JBBNAF010000004">
    <property type="protein sequence ID" value="KAK9151706.1"/>
    <property type="molecule type" value="Genomic_DNA"/>
</dbReference>
<comment type="caution">
    <text evidence="5">The sequence shown here is derived from an EMBL/GenBank/DDBJ whole genome shotgun (WGS) entry which is preliminary data.</text>
</comment>
<evidence type="ECO:0000256" key="2">
    <source>
        <dbReference type="ARBA" id="ARBA00022576"/>
    </source>
</evidence>
<dbReference type="Proteomes" id="UP001420932">
    <property type="component" value="Unassembled WGS sequence"/>
</dbReference>
<dbReference type="InterPro" id="IPR015422">
    <property type="entry name" value="PyrdxlP-dep_Trfase_small"/>
</dbReference>
<evidence type="ECO:0000256" key="1">
    <source>
        <dbReference type="ARBA" id="ARBA00001933"/>
    </source>
</evidence>
<dbReference type="PANTHER" id="PTHR21152">
    <property type="entry name" value="AMINOTRANSFERASE CLASS V"/>
    <property type="match status" value="1"/>
</dbReference>
<evidence type="ECO:0000256" key="4">
    <source>
        <dbReference type="ARBA" id="ARBA00022898"/>
    </source>
</evidence>
<keyword evidence="2" id="KW-0032">Aminotransferase</keyword>
<keyword evidence="6" id="KW-1185">Reference proteome</keyword>
<dbReference type="Gene3D" id="3.30.930.10">
    <property type="entry name" value="Bira Bifunctional Protein, Domain 2"/>
    <property type="match status" value="1"/>
</dbReference>
<evidence type="ECO:0008006" key="7">
    <source>
        <dbReference type="Google" id="ProtNLM"/>
    </source>
</evidence>
<dbReference type="AlphaFoldDB" id="A0AAP0PSV1"/>
<protein>
    <recommendedName>
        <fullName evidence="7">Galactokinase N-terminal domain-containing protein</fullName>
    </recommendedName>
</protein>
<dbReference type="Gene3D" id="3.90.1150.10">
    <property type="entry name" value="Aspartate Aminotransferase, domain 1"/>
    <property type="match status" value="1"/>
</dbReference>
<keyword evidence="3" id="KW-0808">Transferase</keyword>
<dbReference type="GO" id="GO:0004760">
    <property type="term" value="F:L-serine-pyruvate transaminase activity"/>
    <property type="evidence" value="ECO:0007669"/>
    <property type="project" value="TreeGrafter"/>
</dbReference>
<dbReference type="GO" id="GO:0019265">
    <property type="term" value="P:glycine biosynthetic process, by transamination of glyoxylate"/>
    <property type="evidence" value="ECO:0007669"/>
    <property type="project" value="TreeGrafter"/>
</dbReference>